<name>A0AAE7MLF4_9BBAC</name>
<keyword evidence="2" id="KW-1185">Reference proteome</keyword>
<protein>
    <submittedName>
        <fullName evidence="1">Lef-4</fullName>
    </submittedName>
</protein>
<dbReference type="EMBL" id="MT844067">
    <property type="protein sequence ID" value="QOD40049.1"/>
    <property type="molecule type" value="Genomic_DNA"/>
</dbReference>
<organism evidence="1 2">
    <name type="scientific">Matsumuraeses phaseoli granulovirus</name>
    <dbReference type="NCBI Taxonomy" id="2760664"/>
    <lineage>
        <taxon>Viruses</taxon>
        <taxon>Viruses incertae sedis</taxon>
        <taxon>Naldaviricetes</taxon>
        <taxon>Lefavirales</taxon>
        <taxon>Baculoviridae</taxon>
        <taxon>Betabaculovirus</taxon>
        <taxon>Betabaculovirus maphaseoli</taxon>
    </lineage>
</organism>
<reference evidence="1" key="1">
    <citation type="journal article" date="2020" name="Viruses">
        <title>Genome Analysis of a Novel Clade b Betabaculovirus Isolated from the Legume Pest Matsumuraeses phaseoli (Lepidoptera: Tortricidae).</title>
        <authorList>
            <person name="Shu R."/>
            <person name="Meng Q."/>
            <person name="Miao L."/>
            <person name="Liang H."/>
            <person name="Chen J."/>
            <person name="Xu Y."/>
            <person name="Cheng L."/>
            <person name="Jin W."/>
            <person name="Qin Q."/>
            <person name="Zhang H."/>
        </authorList>
    </citation>
    <scope>NUCLEOTIDE SEQUENCE</scope>
    <source>
        <strain evidence="1">IOZ01</strain>
    </source>
</reference>
<dbReference type="InterPro" id="IPR007790">
    <property type="entry name" value="LEF-4"/>
</dbReference>
<proteinExistence type="predicted"/>
<dbReference type="GO" id="GO:0006355">
    <property type="term" value="P:regulation of DNA-templated transcription"/>
    <property type="evidence" value="ECO:0007669"/>
    <property type="project" value="InterPro"/>
</dbReference>
<dbReference type="RefSeq" id="YP_010800804.1">
    <property type="nucleotide sequence ID" value="NC_076905.1"/>
</dbReference>
<accession>A0AAE7MLF4</accession>
<gene>
    <name evidence="1" type="primary">lef-4</name>
    <name evidence="1" type="ORF">H4Q86_086</name>
</gene>
<evidence type="ECO:0000313" key="1">
    <source>
        <dbReference type="EMBL" id="QOD40049.1"/>
    </source>
</evidence>
<dbReference type="KEGG" id="vg:80539450"/>
<sequence>MSEIKEQELSYTFTYSQDVLYQLKDWLDDNLTTVDRYLEVIDENEVRTRISDGKLINIVKKRIVDVSKLAVCVGVNFVPMVKRECVETVYANCSEKIKRLTKTVVYKTQDNVEIKFEQIYYEHNVGDTFDPLTTFKQLTLYNLLKPECAIDVTSNSHLGSDEILANCRLEFEYENELQNCMLIKVANLINFIESVVLKDVVIRPFLSHTSILNEICYRQFVEEKSVSDCKSTQTDIKLWALKLDGVRGKAYIINGKHIYIQLDDMQMFCGTLQTGSECDEINETKFDCNNFYFIHSESNSDTFINSKQNLPFLHNRILCAQVECIRQQENLLFYLTDVLCVYKYKYDNRNQYDVASVVNVDIFDAIAFMNTHEMLQFVTENNVVYTIRFQKFFTHMDNVYVKEDNDGYIGVTNTGNLIKIKPQKTYEMKCVANDAFVCSFGRYNSISGQYNIGAIYEVVIIVDNTVRVIKERMDRLISN</sequence>
<evidence type="ECO:0000313" key="2">
    <source>
        <dbReference type="Proteomes" id="UP000829694"/>
    </source>
</evidence>
<dbReference type="Pfam" id="PF05098">
    <property type="entry name" value="LEF-4"/>
    <property type="match status" value="1"/>
</dbReference>
<dbReference type="GeneID" id="80539450"/>
<dbReference type="Proteomes" id="UP000829694">
    <property type="component" value="Segment"/>
</dbReference>